<dbReference type="HOGENOM" id="CLU_1038369_0_0_1"/>
<dbReference type="OMA" id="WDRIANG"/>
<dbReference type="EMBL" id="KB446544">
    <property type="protein sequence ID" value="EME40358.1"/>
    <property type="molecule type" value="Genomic_DNA"/>
</dbReference>
<evidence type="ECO:0000313" key="3">
    <source>
        <dbReference type="Proteomes" id="UP000016933"/>
    </source>
</evidence>
<dbReference type="OrthoDB" id="3945839at2759"/>
<dbReference type="Proteomes" id="UP000016933">
    <property type="component" value="Unassembled WGS sequence"/>
</dbReference>
<feature type="compositionally biased region" description="Basic residues" evidence="1">
    <location>
        <begin position="21"/>
        <end position="31"/>
    </location>
</feature>
<feature type="compositionally biased region" description="Basic and acidic residues" evidence="1">
    <location>
        <begin position="216"/>
        <end position="229"/>
    </location>
</feature>
<proteinExistence type="predicted"/>
<name>N1PCS0_DOTSN</name>
<dbReference type="eggNOG" id="ENOG502RMDV">
    <property type="taxonomic scope" value="Eukaryota"/>
</dbReference>
<feature type="compositionally biased region" description="Basic and acidic residues" evidence="1">
    <location>
        <begin position="59"/>
        <end position="78"/>
    </location>
</feature>
<feature type="region of interest" description="Disordered" evidence="1">
    <location>
        <begin position="1"/>
        <end position="102"/>
    </location>
</feature>
<gene>
    <name evidence="2" type="ORF">DOTSEDRAFT_38313</name>
</gene>
<organism evidence="2 3">
    <name type="scientific">Dothistroma septosporum (strain NZE10 / CBS 128990)</name>
    <name type="common">Red band needle blight fungus</name>
    <name type="synonym">Mycosphaerella pini</name>
    <dbReference type="NCBI Taxonomy" id="675120"/>
    <lineage>
        <taxon>Eukaryota</taxon>
        <taxon>Fungi</taxon>
        <taxon>Dikarya</taxon>
        <taxon>Ascomycota</taxon>
        <taxon>Pezizomycotina</taxon>
        <taxon>Dothideomycetes</taxon>
        <taxon>Dothideomycetidae</taxon>
        <taxon>Mycosphaerellales</taxon>
        <taxon>Mycosphaerellaceae</taxon>
        <taxon>Dothistroma</taxon>
    </lineage>
</organism>
<feature type="compositionally biased region" description="Low complexity" evidence="1">
    <location>
        <begin position="49"/>
        <end position="58"/>
    </location>
</feature>
<protein>
    <submittedName>
        <fullName evidence="2">Uncharacterized protein</fullName>
    </submittedName>
</protein>
<feature type="compositionally biased region" description="Low complexity" evidence="1">
    <location>
        <begin position="83"/>
        <end position="92"/>
    </location>
</feature>
<feature type="compositionally biased region" description="Basic residues" evidence="1">
    <location>
        <begin position="230"/>
        <end position="241"/>
    </location>
</feature>
<evidence type="ECO:0000256" key="1">
    <source>
        <dbReference type="SAM" id="MobiDB-lite"/>
    </source>
</evidence>
<feature type="region of interest" description="Disordered" evidence="1">
    <location>
        <begin position="128"/>
        <end position="173"/>
    </location>
</feature>
<feature type="region of interest" description="Disordered" evidence="1">
    <location>
        <begin position="190"/>
        <end position="268"/>
    </location>
</feature>
<feature type="compositionally biased region" description="Basic and acidic residues" evidence="1">
    <location>
        <begin position="32"/>
        <end position="47"/>
    </location>
</feature>
<keyword evidence="3" id="KW-1185">Reference proteome</keyword>
<accession>N1PCS0</accession>
<reference evidence="2 3" key="2">
    <citation type="journal article" date="2012" name="PLoS Pathog.">
        <title>Diverse lifestyles and strategies of plant pathogenesis encoded in the genomes of eighteen Dothideomycetes fungi.</title>
        <authorList>
            <person name="Ohm R.A."/>
            <person name="Feau N."/>
            <person name="Henrissat B."/>
            <person name="Schoch C.L."/>
            <person name="Horwitz B.A."/>
            <person name="Barry K.W."/>
            <person name="Condon B.J."/>
            <person name="Copeland A.C."/>
            <person name="Dhillon B."/>
            <person name="Glaser F."/>
            <person name="Hesse C.N."/>
            <person name="Kosti I."/>
            <person name="LaButti K."/>
            <person name="Lindquist E.A."/>
            <person name="Lucas S."/>
            <person name="Salamov A.A."/>
            <person name="Bradshaw R.E."/>
            <person name="Ciuffetti L."/>
            <person name="Hamelin R.C."/>
            <person name="Kema G.H.J."/>
            <person name="Lawrence C."/>
            <person name="Scott J.A."/>
            <person name="Spatafora J.W."/>
            <person name="Turgeon B.G."/>
            <person name="de Wit P.J.G.M."/>
            <person name="Zhong S."/>
            <person name="Goodwin S.B."/>
            <person name="Grigoriev I.V."/>
        </authorList>
    </citation>
    <scope>NUCLEOTIDE SEQUENCE [LARGE SCALE GENOMIC DNA]</scope>
    <source>
        <strain evidence="3">NZE10 / CBS 128990</strain>
    </source>
</reference>
<reference evidence="3" key="1">
    <citation type="journal article" date="2012" name="PLoS Genet.">
        <title>The genomes of the fungal plant pathogens Cladosporium fulvum and Dothistroma septosporum reveal adaptation to different hosts and lifestyles but also signatures of common ancestry.</title>
        <authorList>
            <person name="de Wit P.J.G.M."/>
            <person name="van der Burgt A."/>
            <person name="Oekmen B."/>
            <person name="Stergiopoulos I."/>
            <person name="Abd-Elsalam K.A."/>
            <person name="Aerts A.L."/>
            <person name="Bahkali A.H."/>
            <person name="Beenen H.G."/>
            <person name="Chettri P."/>
            <person name="Cox M.P."/>
            <person name="Datema E."/>
            <person name="de Vries R.P."/>
            <person name="Dhillon B."/>
            <person name="Ganley A.R."/>
            <person name="Griffiths S.A."/>
            <person name="Guo Y."/>
            <person name="Hamelin R.C."/>
            <person name="Henrissat B."/>
            <person name="Kabir M.S."/>
            <person name="Jashni M.K."/>
            <person name="Kema G."/>
            <person name="Klaubauf S."/>
            <person name="Lapidus A."/>
            <person name="Levasseur A."/>
            <person name="Lindquist E."/>
            <person name="Mehrabi R."/>
            <person name="Ohm R.A."/>
            <person name="Owen T.J."/>
            <person name="Salamov A."/>
            <person name="Schwelm A."/>
            <person name="Schijlen E."/>
            <person name="Sun H."/>
            <person name="van den Burg H.A."/>
            <person name="van Ham R.C.H.J."/>
            <person name="Zhang S."/>
            <person name="Goodwin S.B."/>
            <person name="Grigoriev I.V."/>
            <person name="Collemare J."/>
            <person name="Bradshaw R.E."/>
        </authorList>
    </citation>
    <scope>NUCLEOTIDE SEQUENCE [LARGE SCALE GENOMIC DNA]</scope>
    <source>
        <strain evidence="3">NZE10 / CBS 128990</strain>
    </source>
</reference>
<feature type="compositionally biased region" description="Basic and acidic residues" evidence="1">
    <location>
        <begin position="93"/>
        <end position="102"/>
    </location>
</feature>
<sequence length="268" mass="29918">MSGTTDPAIGAIYYPDDAFKKGKASPKRRQSDRKDSAQDDYNRRDYSLSRVPSSQGSSESRRESPERRRSRRSEDDRRRRYSRNWSRSPSPRRYGDEKEDTEKPWFKKKTLWATIASIASVASVAAVSMSTQATRQSAAATRESAQATKKSARATADAALASHRSADASNRIANGNDLSTRAVVNTAVAAGHQDHRGRYLGPLPPQGVRTPRARRLSWDRIANGKEPGRRHSRDRRSHHSRSSAGHNHRDNRPHAGLLEYHPVAKAPS</sequence>
<evidence type="ECO:0000313" key="2">
    <source>
        <dbReference type="EMBL" id="EME40358.1"/>
    </source>
</evidence>
<dbReference type="AlphaFoldDB" id="N1PCS0"/>
<feature type="compositionally biased region" description="Low complexity" evidence="1">
    <location>
        <begin position="128"/>
        <end position="169"/>
    </location>
</feature>